<accession>A0A7J9G6G5</accession>
<dbReference type="AlphaFoldDB" id="A0A7J9G6G5"/>
<dbReference type="EMBL" id="JABFAD010000002">
    <property type="protein sequence ID" value="MBA0793209.1"/>
    <property type="molecule type" value="Genomic_DNA"/>
</dbReference>
<feature type="non-terminal residue" evidence="1">
    <location>
        <position position="1"/>
    </location>
</feature>
<name>A0A7J9G6G5_9ROSI</name>
<comment type="caution">
    <text evidence="1">The sequence shown here is derived from an EMBL/GenBank/DDBJ whole genome shotgun (WGS) entry which is preliminary data.</text>
</comment>
<dbReference type="Proteomes" id="UP000593560">
    <property type="component" value="Unassembled WGS sequence"/>
</dbReference>
<gene>
    <name evidence="1" type="ORF">Gohar_017627</name>
</gene>
<evidence type="ECO:0000313" key="2">
    <source>
        <dbReference type="Proteomes" id="UP000593560"/>
    </source>
</evidence>
<sequence>MCPKCTRDVETCEHIFRDCPSIAEIWRKRILLSQDIIHKVESYIRDVDVVQRKLHVRREIILGGNYQKLGGSSGRLKNNSKLSHTYEFSSRGPCMSSGSKFGDRFRDSIGDGRRGRLVSDRKDESCTYTIKRGVDERWEYLSGRVCVGLCEGCDGQRSARMTVGGRGKKWWRCSLMASQETLM</sequence>
<proteinExistence type="predicted"/>
<protein>
    <submittedName>
        <fullName evidence="1">Uncharacterized protein</fullName>
    </submittedName>
</protein>
<dbReference type="OrthoDB" id="10567451at2759"/>
<reference evidence="1 2" key="1">
    <citation type="journal article" date="2019" name="Genome Biol. Evol.">
        <title>Insights into the evolution of the New World diploid cottons (Gossypium, subgenus Houzingenia) based on genome sequencing.</title>
        <authorList>
            <person name="Grover C.E."/>
            <person name="Arick M.A. 2nd"/>
            <person name="Thrash A."/>
            <person name="Conover J.L."/>
            <person name="Sanders W.S."/>
            <person name="Peterson D.G."/>
            <person name="Frelichowski J.E."/>
            <person name="Scheffler J.A."/>
            <person name="Scheffler B.E."/>
            <person name="Wendel J.F."/>
        </authorList>
    </citation>
    <scope>NUCLEOTIDE SEQUENCE [LARGE SCALE GENOMIC DNA]</scope>
    <source>
        <strain evidence="1">0</strain>
        <tissue evidence="1">Leaf</tissue>
    </source>
</reference>
<keyword evidence="2" id="KW-1185">Reference proteome</keyword>
<organism evidence="1 2">
    <name type="scientific">Gossypium harknessii</name>
    <dbReference type="NCBI Taxonomy" id="34285"/>
    <lineage>
        <taxon>Eukaryota</taxon>
        <taxon>Viridiplantae</taxon>
        <taxon>Streptophyta</taxon>
        <taxon>Embryophyta</taxon>
        <taxon>Tracheophyta</taxon>
        <taxon>Spermatophyta</taxon>
        <taxon>Magnoliopsida</taxon>
        <taxon>eudicotyledons</taxon>
        <taxon>Gunneridae</taxon>
        <taxon>Pentapetalae</taxon>
        <taxon>rosids</taxon>
        <taxon>malvids</taxon>
        <taxon>Malvales</taxon>
        <taxon>Malvaceae</taxon>
        <taxon>Malvoideae</taxon>
        <taxon>Gossypium</taxon>
    </lineage>
</organism>
<evidence type="ECO:0000313" key="1">
    <source>
        <dbReference type="EMBL" id="MBA0793209.1"/>
    </source>
</evidence>